<evidence type="ECO:0000313" key="19">
    <source>
        <dbReference type="Proteomes" id="UP001150266"/>
    </source>
</evidence>
<evidence type="ECO:0000256" key="14">
    <source>
        <dbReference type="ARBA" id="ARBA00044106"/>
    </source>
</evidence>
<proteinExistence type="predicted"/>
<dbReference type="Proteomes" id="UP001150266">
    <property type="component" value="Unassembled WGS sequence"/>
</dbReference>
<dbReference type="CDD" id="cd07061">
    <property type="entry name" value="HP_HAP_like"/>
    <property type="match status" value="1"/>
</dbReference>
<evidence type="ECO:0000313" key="18">
    <source>
        <dbReference type="EMBL" id="KAJ4477454.1"/>
    </source>
</evidence>
<dbReference type="GO" id="GO:0003993">
    <property type="term" value="F:acid phosphatase activity"/>
    <property type="evidence" value="ECO:0007669"/>
    <property type="project" value="TreeGrafter"/>
</dbReference>
<keyword evidence="19" id="KW-1185">Reference proteome</keyword>
<dbReference type="PANTHER" id="PTHR20963:SF24">
    <property type="entry name" value="3-PHYTASE B"/>
    <property type="match status" value="1"/>
</dbReference>
<comment type="subcellular location">
    <subcellularLocation>
        <location evidence="1">Secreted</location>
    </subcellularLocation>
</comment>
<dbReference type="AlphaFoldDB" id="A0A9W9DN18"/>
<evidence type="ECO:0000256" key="13">
    <source>
        <dbReference type="ARBA" id="ARBA00043788"/>
    </source>
</evidence>
<dbReference type="InterPro" id="IPR016274">
    <property type="entry name" value="Histidine_acid_Pase_euk"/>
</dbReference>
<evidence type="ECO:0000256" key="16">
    <source>
        <dbReference type="PIRSR" id="PIRSR000894-1"/>
    </source>
</evidence>
<feature type="disulfide bond" evidence="17">
    <location>
        <begin position="52"/>
        <end position="368"/>
    </location>
</feature>
<keyword evidence="5 17" id="KW-1015">Disulfide bond</keyword>
<evidence type="ECO:0000256" key="3">
    <source>
        <dbReference type="ARBA" id="ARBA00022525"/>
    </source>
</evidence>
<dbReference type="Gene3D" id="3.40.50.1240">
    <property type="entry name" value="Phosphoglycerate mutase-like"/>
    <property type="match status" value="1"/>
</dbReference>
<gene>
    <name evidence="18" type="ORF">J3R30DRAFT_3657851</name>
</gene>
<evidence type="ECO:0000256" key="5">
    <source>
        <dbReference type="ARBA" id="ARBA00023157"/>
    </source>
</evidence>
<dbReference type="SUPFAM" id="SSF53254">
    <property type="entry name" value="Phosphoglycerate mutase-like"/>
    <property type="match status" value="1"/>
</dbReference>
<comment type="catalytic activity">
    <reaction evidence="10">
        <text>1D-myo-inositol 1,2-bisphosphate + H2O = 1D-myo-inositol 2-phosphate + phosphate</text>
        <dbReference type="Rhea" id="RHEA:77135"/>
        <dbReference type="ChEBI" id="CHEBI:15377"/>
        <dbReference type="ChEBI" id="CHEBI:43474"/>
        <dbReference type="ChEBI" id="CHEBI:84142"/>
        <dbReference type="ChEBI" id="CHEBI:195539"/>
    </reaction>
    <physiologicalReaction direction="left-to-right" evidence="10">
        <dbReference type="Rhea" id="RHEA:77136"/>
    </physiologicalReaction>
</comment>
<evidence type="ECO:0000256" key="4">
    <source>
        <dbReference type="ARBA" id="ARBA00022801"/>
    </source>
</evidence>
<comment type="catalytic activity">
    <reaction evidence="11">
        <text>1D-myo-inositol 1,2,6-trisphosphate + H2O = 1D-myo-inositol 1,2-bisphosphate + phosphate</text>
        <dbReference type="Rhea" id="RHEA:77131"/>
        <dbReference type="ChEBI" id="CHEBI:15377"/>
        <dbReference type="ChEBI" id="CHEBI:43474"/>
        <dbReference type="ChEBI" id="CHEBI:195537"/>
        <dbReference type="ChEBI" id="CHEBI:195539"/>
    </reaction>
    <physiologicalReaction direction="left-to-right" evidence="11">
        <dbReference type="Rhea" id="RHEA:77132"/>
    </physiologicalReaction>
</comment>
<organism evidence="18 19">
    <name type="scientific">Lentinula aciculospora</name>
    <dbReference type="NCBI Taxonomy" id="153920"/>
    <lineage>
        <taxon>Eukaryota</taxon>
        <taxon>Fungi</taxon>
        <taxon>Dikarya</taxon>
        <taxon>Basidiomycota</taxon>
        <taxon>Agaricomycotina</taxon>
        <taxon>Agaricomycetes</taxon>
        <taxon>Agaricomycetidae</taxon>
        <taxon>Agaricales</taxon>
        <taxon>Marasmiineae</taxon>
        <taxon>Omphalotaceae</taxon>
        <taxon>Lentinula</taxon>
    </lineage>
</organism>
<feature type="active site" description="Nucleophile" evidence="16">
    <location>
        <position position="60"/>
    </location>
</feature>
<evidence type="ECO:0000256" key="6">
    <source>
        <dbReference type="ARBA" id="ARBA00023180"/>
    </source>
</evidence>
<comment type="catalytic activity">
    <reaction evidence="12">
        <text>1D-myo-inositol 1,2,4,5,6-pentakisphosphate + H2O = 1D-myo-inositol 1,2,5,6-tetrakisphosphate + phosphate</text>
        <dbReference type="Rhea" id="RHEA:77115"/>
        <dbReference type="ChEBI" id="CHEBI:15377"/>
        <dbReference type="ChEBI" id="CHEBI:43474"/>
        <dbReference type="ChEBI" id="CHEBI:57798"/>
        <dbReference type="ChEBI" id="CHEBI:195535"/>
    </reaction>
    <physiologicalReaction direction="left-to-right" evidence="12">
        <dbReference type="Rhea" id="RHEA:77116"/>
    </physiologicalReaction>
</comment>
<keyword evidence="6" id="KW-0325">Glycoprotein</keyword>
<feature type="disulfide bond" evidence="17">
    <location>
        <begin position="392"/>
        <end position="401"/>
    </location>
</feature>
<evidence type="ECO:0000256" key="1">
    <source>
        <dbReference type="ARBA" id="ARBA00004613"/>
    </source>
</evidence>
<dbReference type="Pfam" id="PF00328">
    <property type="entry name" value="His_Phos_2"/>
    <property type="match status" value="1"/>
</dbReference>
<keyword evidence="3" id="KW-0964">Secreted</keyword>
<feature type="disulfide bond" evidence="17">
    <location>
        <begin position="222"/>
        <end position="236"/>
    </location>
</feature>
<dbReference type="PIRSF" id="PIRSF000894">
    <property type="entry name" value="Acid_phosphatase"/>
    <property type="match status" value="1"/>
</dbReference>
<evidence type="ECO:0000256" key="12">
    <source>
        <dbReference type="ARBA" id="ARBA00043748"/>
    </source>
</evidence>
<dbReference type="GO" id="GO:0005576">
    <property type="term" value="C:extracellular region"/>
    <property type="evidence" value="ECO:0007669"/>
    <property type="project" value="UniProtKB-SubCell"/>
</dbReference>
<keyword evidence="4" id="KW-0378">Hydrolase</keyword>
<evidence type="ECO:0000256" key="11">
    <source>
        <dbReference type="ARBA" id="ARBA00043721"/>
    </source>
</evidence>
<comment type="catalytic activity">
    <reaction evidence="13">
        <text>1D-myo-inositol hexakisphosphate + H2O = 1D-myo-inositol 1,2,4,5,6-pentakisphosphate + phosphate</text>
        <dbReference type="Rhea" id="RHEA:16989"/>
        <dbReference type="ChEBI" id="CHEBI:15377"/>
        <dbReference type="ChEBI" id="CHEBI:43474"/>
        <dbReference type="ChEBI" id="CHEBI:57798"/>
        <dbReference type="ChEBI" id="CHEBI:58130"/>
        <dbReference type="EC" id="3.1.3.8"/>
    </reaction>
    <physiologicalReaction direction="left-to-right" evidence="13">
        <dbReference type="Rhea" id="RHEA:16990"/>
    </physiologicalReaction>
</comment>
<feature type="active site" description="Proton donor" evidence="16">
    <location>
        <position position="316"/>
    </location>
</feature>
<dbReference type="OrthoDB" id="6509975at2759"/>
<comment type="caution">
    <text evidence="18">The sequence shown here is derived from an EMBL/GenBank/DDBJ whole genome shotgun (WGS) entry which is preliminary data.</text>
</comment>
<sequence length="426" mass="46974">MDFRRWVLVGVGTCVALLPGNYYPSNMVDNQNWGAYSPYLPVAEYVAPPERCEITQLQRHGARDPTAGPAAKIAIAVSKLQNVSTYGDSSLDFIRNFTLDLGTNDLVPFGAEAYARYRELVSADNVPFVRASSSDRVVMSATNWTYGFSAASGLRFNPILSVIFDESANDTLRNSCDNIGSSDNQTDTWIAIYGQPIVQRLNSAIPGANLSSTDVYDLMALCAFESVATDSISDWCGLFDDEEWRDFEYEMDLDKYYSTGYGQPLGPVEGVGYINELIARLTSRPVNDTTQSNSTLDQSSVTFPLNRTIYADFSHDDQLIAIYSAMGLFKQTTPLDPTNPSSSGSNRTWITSQLVPFSARMVVEKMQCQYSSQDSEYIRVLVNDAVQPLNFCAGVTEDGICGLPAFVRSQSYSTSGGNGDWQRCFQ</sequence>
<protein>
    <recommendedName>
        <fullName evidence="14">Phytase A</fullName>
    </recommendedName>
    <alternativeName>
        <fullName evidence="15">Histidine acid phosphatase phyA</fullName>
    </alternativeName>
    <alternativeName>
        <fullName evidence="8">Myo-inositol hexakisphosphate phosphohydrolase A</fullName>
    </alternativeName>
    <alternativeName>
        <fullName evidence="7">Myo-inositol-hexaphosphate 3-phosphohydrolase A</fullName>
    </alternativeName>
</protein>
<name>A0A9W9DN18_9AGAR</name>
<accession>A0A9W9DN18</accession>
<evidence type="ECO:0000256" key="7">
    <source>
        <dbReference type="ARBA" id="ARBA00041857"/>
    </source>
</evidence>
<dbReference type="InterPro" id="IPR029033">
    <property type="entry name" value="His_PPase_superfam"/>
</dbReference>
<reference evidence="18" key="1">
    <citation type="submission" date="2022-08" db="EMBL/GenBank/DDBJ databases">
        <title>A Global Phylogenomic Analysis of the Shiitake Genus Lentinula.</title>
        <authorList>
            <consortium name="DOE Joint Genome Institute"/>
            <person name="Sierra-Patev S."/>
            <person name="Min B."/>
            <person name="Naranjo-Ortiz M."/>
            <person name="Looney B."/>
            <person name="Konkel Z."/>
            <person name="Slot J.C."/>
            <person name="Sakamoto Y."/>
            <person name="Steenwyk J.L."/>
            <person name="Rokas A."/>
            <person name="Carro J."/>
            <person name="Camarero S."/>
            <person name="Ferreira P."/>
            <person name="Molpeceres G."/>
            <person name="Ruiz-Duenas F.J."/>
            <person name="Serrano A."/>
            <person name="Henrissat B."/>
            <person name="Drula E."/>
            <person name="Hughes K.W."/>
            <person name="Mata J.L."/>
            <person name="Ishikawa N.K."/>
            <person name="Vargas-Isla R."/>
            <person name="Ushijima S."/>
            <person name="Smith C.A."/>
            <person name="Ahrendt S."/>
            <person name="Andreopoulos W."/>
            <person name="He G."/>
            <person name="Labutti K."/>
            <person name="Lipzen A."/>
            <person name="Ng V."/>
            <person name="Riley R."/>
            <person name="Sandor L."/>
            <person name="Barry K."/>
            <person name="Martinez A.T."/>
            <person name="Xiao Y."/>
            <person name="Gibbons J.G."/>
            <person name="Terashima K."/>
            <person name="Grigoriev I.V."/>
            <person name="Hibbett D.S."/>
        </authorList>
    </citation>
    <scope>NUCLEOTIDE SEQUENCE</scope>
    <source>
        <strain evidence="18">JLM2183</strain>
    </source>
</reference>
<dbReference type="InterPro" id="IPR000560">
    <property type="entry name" value="His_Pase_clade-2"/>
</dbReference>
<comment type="subunit">
    <text evidence="2">Monomer.</text>
</comment>
<dbReference type="GO" id="GO:0016158">
    <property type="term" value="F:inositol hexakisphosphate 3-phosphatase activity"/>
    <property type="evidence" value="ECO:0007669"/>
    <property type="project" value="UniProtKB-EC"/>
</dbReference>
<evidence type="ECO:0000256" key="10">
    <source>
        <dbReference type="ARBA" id="ARBA00043675"/>
    </source>
</evidence>
<evidence type="ECO:0000256" key="9">
    <source>
        <dbReference type="ARBA" id="ARBA00043670"/>
    </source>
</evidence>
<dbReference type="EMBL" id="JAOTPV010000010">
    <property type="protein sequence ID" value="KAJ4477454.1"/>
    <property type="molecule type" value="Genomic_DNA"/>
</dbReference>
<dbReference type="PANTHER" id="PTHR20963">
    <property type="entry name" value="MULTIPLE INOSITOL POLYPHOSPHATE PHOSPHATASE-RELATED"/>
    <property type="match status" value="1"/>
</dbReference>
<evidence type="ECO:0000256" key="8">
    <source>
        <dbReference type="ARBA" id="ARBA00042300"/>
    </source>
</evidence>
<evidence type="ECO:0000256" key="17">
    <source>
        <dbReference type="PIRSR" id="PIRSR000894-2"/>
    </source>
</evidence>
<evidence type="ECO:0000256" key="2">
    <source>
        <dbReference type="ARBA" id="ARBA00011245"/>
    </source>
</evidence>
<comment type="catalytic activity">
    <reaction evidence="9">
        <text>1D-myo-inositol 1,2,5,6-tetrakisphosphate + H2O = 1D-myo-inositol 1,2,6-trisphosphate + phosphate</text>
        <dbReference type="Rhea" id="RHEA:77119"/>
        <dbReference type="ChEBI" id="CHEBI:15377"/>
        <dbReference type="ChEBI" id="CHEBI:43474"/>
        <dbReference type="ChEBI" id="CHEBI:195535"/>
        <dbReference type="ChEBI" id="CHEBI:195537"/>
    </reaction>
    <physiologicalReaction direction="left-to-right" evidence="9">
        <dbReference type="Rhea" id="RHEA:77120"/>
    </physiologicalReaction>
</comment>
<evidence type="ECO:0000256" key="15">
    <source>
        <dbReference type="ARBA" id="ARBA00044262"/>
    </source>
</evidence>